<proteinExistence type="predicted"/>
<reference evidence="3" key="1">
    <citation type="journal article" date="2021" name="Sci. Rep.">
        <title>Diploid genomic architecture of Nitzschia inconspicua, an elite biomass production diatom.</title>
        <authorList>
            <person name="Oliver A."/>
            <person name="Podell S."/>
            <person name="Pinowska A."/>
            <person name="Traller J.C."/>
            <person name="Smith S.R."/>
            <person name="McClure R."/>
            <person name="Beliaev A."/>
            <person name="Bohutskyi P."/>
            <person name="Hill E.A."/>
            <person name="Rabines A."/>
            <person name="Zheng H."/>
            <person name="Allen L.Z."/>
            <person name="Kuo A."/>
            <person name="Grigoriev I.V."/>
            <person name="Allen A.E."/>
            <person name="Hazlebeck D."/>
            <person name="Allen E.E."/>
        </authorList>
    </citation>
    <scope>NUCLEOTIDE SEQUENCE</scope>
    <source>
        <strain evidence="3">Hildebrandi</strain>
    </source>
</reference>
<keyword evidence="2" id="KW-0732">Signal</keyword>
<feature type="chain" id="PRO_5039925627" evidence="2">
    <location>
        <begin position="25"/>
        <end position="789"/>
    </location>
</feature>
<evidence type="ECO:0000313" key="4">
    <source>
        <dbReference type="Proteomes" id="UP000693970"/>
    </source>
</evidence>
<protein>
    <submittedName>
        <fullName evidence="3">Laminin G domain containing protein</fullName>
    </submittedName>
</protein>
<feature type="compositionally biased region" description="Low complexity" evidence="1">
    <location>
        <begin position="201"/>
        <end position="216"/>
    </location>
</feature>
<feature type="compositionally biased region" description="Low complexity" evidence="1">
    <location>
        <begin position="348"/>
        <end position="369"/>
    </location>
</feature>
<dbReference type="AlphaFoldDB" id="A0A9K3KCH3"/>
<dbReference type="PANTHER" id="PTHR48138">
    <property type="entry name" value="KERATINOCYTE PROLINE-RICH PROTEIN-RELATED"/>
    <property type="match status" value="1"/>
</dbReference>
<dbReference type="Proteomes" id="UP000693970">
    <property type="component" value="Unassembled WGS sequence"/>
</dbReference>
<feature type="compositionally biased region" description="Polar residues" evidence="1">
    <location>
        <begin position="381"/>
        <end position="405"/>
    </location>
</feature>
<accession>A0A9K3KCH3</accession>
<organism evidence="3 4">
    <name type="scientific">Nitzschia inconspicua</name>
    <dbReference type="NCBI Taxonomy" id="303405"/>
    <lineage>
        <taxon>Eukaryota</taxon>
        <taxon>Sar</taxon>
        <taxon>Stramenopiles</taxon>
        <taxon>Ochrophyta</taxon>
        <taxon>Bacillariophyta</taxon>
        <taxon>Bacillariophyceae</taxon>
        <taxon>Bacillariophycidae</taxon>
        <taxon>Bacillariales</taxon>
        <taxon>Bacillariaceae</taxon>
        <taxon>Nitzschia</taxon>
    </lineage>
</organism>
<dbReference type="InterPro" id="IPR052881">
    <property type="entry name" value="Keratinocyte_PR"/>
</dbReference>
<sequence>MKLQSINLLFILLVTVRFIWRVNGTVAGSKDAEEHKGKLSMGGAWDFVNRNLNGNPNGAPPPYPSNQPYPLPLPPQGYQQPQYPYPQAAPVPSQPVPTYQDPYAPQQKSPSGQYHPQPPPKYQDPYMNQVPYTIMNRPSPRPTPLPTANPTPEPTPKPTFKPTLHPTPYPTQVPVPEPSASPTQHPTEKPTPKPTPHPTDKPSLAPSVSLAPSAYPTETQSPSEKPSLSQQPSEEPTLSKVPSSSPSISFQPTQPSEHPTQSASPSSTPSLSDAPSESPSESSMPSSTPSELPSVSIAPSSIPSETPSGGPSLLPSAMPSNRPSAAPSFVPSESPSDIPSVSLSPTKSNAPSSLPSAQPSSHPSELPSENPSPLPTSSPTKQPTLAPTIEPTTLPTSSPTKQPSLAPTIAPVPPPPIVIIIIIINFNIFNPFIGFELTDANNNIIASAPVGALPASDNSLLQQVELIQGAEYTFTIISSSQEIMAAENGFYSVSLDGTELVSGGANFGNEESTTFSASIPPIPVESGPVVVLIILNFDVFTPNLGFQISDSDNNIVASVPTGTFSTAVGSVVHQVELDFGKDYTFTIFASSRDAMAAEDGFYSVIFDGEILVSGTANFGRQESKSFSIRATGEESRIESPTGMSPEVPELTIADLKERPLCSILAKMECKNGGGGKCLNMTVPAECPPEGIMERIVFRYSIENDGSKEVKITKAESHLIGGQSVEYLDHLETNPIPSQVTSLLVASGEVMLNICFPIEVSNLFEIEGITSDGLTCNSTAFSSFSVNPST</sequence>
<comment type="caution">
    <text evidence="3">The sequence shown here is derived from an EMBL/GenBank/DDBJ whole genome shotgun (WGS) entry which is preliminary data.</text>
</comment>
<gene>
    <name evidence="3" type="ORF">IV203_024208</name>
</gene>
<evidence type="ECO:0000313" key="3">
    <source>
        <dbReference type="EMBL" id="KAG7340665.1"/>
    </source>
</evidence>
<feature type="compositionally biased region" description="Polar residues" evidence="1">
    <location>
        <begin position="331"/>
        <end position="347"/>
    </location>
</feature>
<feature type="signal peptide" evidence="2">
    <location>
        <begin position="1"/>
        <end position="24"/>
    </location>
</feature>
<dbReference type="EMBL" id="JAGRRH010000027">
    <property type="protein sequence ID" value="KAG7340665.1"/>
    <property type="molecule type" value="Genomic_DNA"/>
</dbReference>
<dbReference type="PANTHER" id="PTHR48138:SF2">
    <property type="entry name" value="KERATINOCYTE PROLINE-RICH PROTEIN"/>
    <property type="match status" value="1"/>
</dbReference>
<feature type="compositionally biased region" description="Pro residues" evidence="1">
    <location>
        <begin position="83"/>
        <end position="95"/>
    </location>
</feature>
<evidence type="ECO:0000256" key="1">
    <source>
        <dbReference type="SAM" id="MobiDB-lite"/>
    </source>
</evidence>
<feature type="compositionally biased region" description="Polar residues" evidence="1">
    <location>
        <begin position="217"/>
        <end position="234"/>
    </location>
</feature>
<keyword evidence="4" id="KW-1185">Reference proteome</keyword>
<name>A0A9K3KCH3_9STRA</name>
<reference evidence="3" key="2">
    <citation type="submission" date="2021-04" db="EMBL/GenBank/DDBJ databases">
        <authorList>
            <person name="Podell S."/>
        </authorList>
    </citation>
    <scope>NUCLEOTIDE SEQUENCE</scope>
    <source>
        <strain evidence="3">Hildebrandi</strain>
    </source>
</reference>
<evidence type="ECO:0000256" key="2">
    <source>
        <dbReference type="SAM" id="SignalP"/>
    </source>
</evidence>
<feature type="compositionally biased region" description="Low complexity" evidence="1">
    <location>
        <begin position="236"/>
        <end position="304"/>
    </location>
</feature>
<feature type="compositionally biased region" description="Pro residues" evidence="1">
    <location>
        <begin position="58"/>
        <end position="75"/>
    </location>
</feature>
<feature type="region of interest" description="Disordered" evidence="1">
    <location>
        <begin position="53"/>
        <end position="409"/>
    </location>
</feature>
<feature type="compositionally biased region" description="Pro residues" evidence="1">
    <location>
        <begin position="139"/>
        <end position="179"/>
    </location>
</feature>